<evidence type="ECO:0000256" key="1">
    <source>
        <dbReference type="SAM" id="MobiDB-lite"/>
    </source>
</evidence>
<sequence length="196" mass="22019">MDEERTHSRPSQGMLFNWGKSANSNLFSFGRRSWIIPSESQSTEEYLETKKKDHLARKKLSAFIHLFEHCSMEHIEGHRKGQNPTNRNGEDANCQFQRGLVDNQSGTACNATIGKEGKEKVVKENRSEREPEKQRAQLSDCPVPDYNIGSASSENTEVSHVEGVSKFSSTAGGNIPWKEILDLDSSVFLNCRTSVD</sequence>
<dbReference type="EMBL" id="BPVZ01000076">
    <property type="protein sequence ID" value="GKV27555.1"/>
    <property type="molecule type" value="Genomic_DNA"/>
</dbReference>
<dbReference type="AlphaFoldDB" id="A0AAV5KSD6"/>
<dbReference type="Proteomes" id="UP001054252">
    <property type="component" value="Unassembled WGS sequence"/>
</dbReference>
<comment type="caution">
    <text evidence="2">The sequence shown here is derived from an EMBL/GenBank/DDBJ whole genome shotgun (WGS) entry which is preliminary data.</text>
</comment>
<proteinExistence type="predicted"/>
<evidence type="ECO:0000313" key="2">
    <source>
        <dbReference type="EMBL" id="GKV27555.1"/>
    </source>
</evidence>
<feature type="region of interest" description="Disordered" evidence="1">
    <location>
        <begin position="120"/>
        <end position="154"/>
    </location>
</feature>
<name>A0AAV5KSD6_9ROSI</name>
<protein>
    <submittedName>
        <fullName evidence="2">Uncharacterized protein</fullName>
    </submittedName>
</protein>
<dbReference type="PANTHER" id="PTHR47863">
    <property type="entry name" value="RING/FYVE/PHD ZINC FINGER SUPERFAMILY PROTEIN"/>
    <property type="match status" value="1"/>
</dbReference>
<gene>
    <name evidence="2" type="ORF">SLEP1_g36717</name>
</gene>
<accession>A0AAV5KSD6</accession>
<keyword evidence="3" id="KW-1185">Reference proteome</keyword>
<reference evidence="2 3" key="1">
    <citation type="journal article" date="2021" name="Commun. Biol.">
        <title>The genome of Shorea leprosula (Dipterocarpaceae) highlights the ecological relevance of drought in aseasonal tropical rainforests.</title>
        <authorList>
            <person name="Ng K.K.S."/>
            <person name="Kobayashi M.J."/>
            <person name="Fawcett J.A."/>
            <person name="Hatakeyama M."/>
            <person name="Paape T."/>
            <person name="Ng C.H."/>
            <person name="Ang C.C."/>
            <person name="Tnah L.H."/>
            <person name="Lee C.T."/>
            <person name="Nishiyama T."/>
            <person name="Sese J."/>
            <person name="O'Brien M.J."/>
            <person name="Copetti D."/>
            <person name="Mohd Noor M.I."/>
            <person name="Ong R.C."/>
            <person name="Putra M."/>
            <person name="Sireger I.Z."/>
            <person name="Indrioko S."/>
            <person name="Kosugi Y."/>
            <person name="Izuno A."/>
            <person name="Isagi Y."/>
            <person name="Lee S.L."/>
            <person name="Shimizu K.K."/>
        </authorList>
    </citation>
    <scope>NUCLEOTIDE SEQUENCE [LARGE SCALE GENOMIC DNA]</scope>
    <source>
        <strain evidence="2">214</strain>
    </source>
</reference>
<feature type="compositionally biased region" description="Basic and acidic residues" evidence="1">
    <location>
        <begin position="120"/>
        <end position="135"/>
    </location>
</feature>
<evidence type="ECO:0000313" key="3">
    <source>
        <dbReference type="Proteomes" id="UP001054252"/>
    </source>
</evidence>
<dbReference type="PANTHER" id="PTHR47863:SF4">
    <property type="entry name" value="RING_FYVE_PHD ZINC FINGER SUPERFAMILY PROTEIN"/>
    <property type="match status" value="1"/>
</dbReference>
<organism evidence="2 3">
    <name type="scientific">Rubroshorea leprosula</name>
    <dbReference type="NCBI Taxonomy" id="152421"/>
    <lineage>
        <taxon>Eukaryota</taxon>
        <taxon>Viridiplantae</taxon>
        <taxon>Streptophyta</taxon>
        <taxon>Embryophyta</taxon>
        <taxon>Tracheophyta</taxon>
        <taxon>Spermatophyta</taxon>
        <taxon>Magnoliopsida</taxon>
        <taxon>eudicotyledons</taxon>
        <taxon>Gunneridae</taxon>
        <taxon>Pentapetalae</taxon>
        <taxon>rosids</taxon>
        <taxon>malvids</taxon>
        <taxon>Malvales</taxon>
        <taxon>Dipterocarpaceae</taxon>
        <taxon>Rubroshorea</taxon>
    </lineage>
</organism>